<comment type="similarity">
    <text evidence="1">Belongs to the ComF/GntX family.</text>
</comment>
<evidence type="ECO:0000313" key="4">
    <source>
        <dbReference type="Proteomes" id="UP000606499"/>
    </source>
</evidence>
<keyword evidence="4" id="KW-1185">Reference proteome</keyword>
<gene>
    <name evidence="3" type="ORF">H8S45_01630</name>
</gene>
<protein>
    <submittedName>
        <fullName evidence="3">ComF family protein</fullName>
    </submittedName>
</protein>
<accession>A0A923LUF6</accession>
<dbReference type="Proteomes" id="UP000606499">
    <property type="component" value="Unassembled WGS sequence"/>
</dbReference>
<dbReference type="InterPro" id="IPR051910">
    <property type="entry name" value="ComF/GntX_DNA_util-trans"/>
</dbReference>
<dbReference type="Gene3D" id="3.40.50.2020">
    <property type="match status" value="1"/>
</dbReference>
<dbReference type="InterPro" id="IPR000836">
    <property type="entry name" value="PRTase_dom"/>
</dbReference>
<reference evidence="3" key="1">
    <citation type="submission" date="2020-08" db="EMBL/GenBank/DDBJ databases">
        <title>Genome public.</title>
        <authorList>
            <person name="Liu C."/>
            <person name="Sun Q."/>
        </authorList>
    </citation>
    <scope>NUCLEOTIDE SEQUENCE</scope>
    <source>
        <strain evidence="3">NSJ-28</strain>
    </source>
</reference>
<evidence type="ECO:0000259" key="2">
    <source>
        <dbReference type="Pfam" id="PF00156"/>
    </source>
</evidence>
<organism evidence="3 4">
    <name type="scientific">Agathobaculum faecis</name>
    <dbReference type="NCBI Taxonomy" id="2763013"/>
    <lineage>
        <taxon>Bacteria</taxon>
        <taxon>Bacillati</taxon>
        <taxon>Bacillota</taxon>
        <taxon>Clostridia</taxon>
        <taxon>Eubacteriales</taxon>
        <taxon>Butyricicoccaceae</taxon>
        <taxon>Agathobaculum</taxon>
    </lineage>
</organism>
<dbReference type="AlphaFoldDB" id="A0A923LUF6"/>
<name>A0A923LUF6_9FIRM</name>
<comment type="caution">
    <text evidence="3">The sequence shown here is derived from an EMBL/GenBank/DDBJ whole genome shotgun (WGS) entry which is preliminary data.</text>
</comment>
<dbReference type="InterPro" id="IPR029057">
    <property type="entry name" value="PRTase-like"/>
</dbReference>
<dbReference type="SUPFAM" id="SSF53271">
    <property type="entry name" value="PRTase-like"/>
    <property type="match status" value="1"/>
</dbReference>
<dbReference type="PANTHER" id="PTHR47505">
    <property type="entry name" value="DNA UTILIZATION PROTEIN YHGH"/>
    <property type="match status" value="1"/>
</dbReference>
<feature type="domain" description="Phosphoribosyltransferase" evidence="2">
    <location>
        <begin position="121"/>
        <end position="214"/>
    </location>
</feature>
<proteinExistence type="inferred from homology"/>
<dbReference type="PANTHER" id="PTHR47505:SF1">
    <property type="entry name" value="DNA UTILIZATION PROTEIN YHGH"/>
    <property type="match status" value="1"/>
</dbReference>
<evidence type="ECO:0000256" key="1">
    <source>
        <dbReference type="ARBA" id="ARBA00008007"/>
    </source>
</evidence>
<evidence type="ECO:0000313" key="3">
    <source>
        <dbReference type="EMBL" id="MBC5724177.1"/>
    </source>
</evidence>
<sequence>MGLIFTKTCVLCCKTLDADAGKAAMLCPACAKAVREQYRCTERFQIDGADDAAAPLLYTGAVADAVKRFKFKHRQHYADWFAAQTLPVLAERLDTWMPDLVTFIPIGVLHWYQRGYNQAELLAQRIAAPFSLSCAATLWKRPFTPKQSGRKDAAAREKNAKRALWIRAGIDLSGKSVVLVDDIITTGSTAAAAVKLLREMGATHVYVLAPTRTPSGRRD</sequence>
<dbReference type="CDD" id="cd06223">
    <property type="entry name" value="PRTases_typeI"/>
    <property type="match status" value="1"/>
</dbReference>
<dbReference type="EMBL" id="JACOPL010000001">
    <property type="protein sequence ID" value="MBC5724177.1"/>
    <property type="molecule type" value="Genomic_DNA"/>
</dbReference>
<dbReference type="Pfam" id="PF00156">
    <property type="entry name" value="Pribosyltran"/>
    <property type="match status" value="1"/>
</dbReference>